<gene>
    <name evidence="2" type="ORF">GCM10011320_51320</name>
</gene>
<reference evidence="2" key="1">
    <citation type="journal article" date="2014" name="Int. J. Syst. Evol. Microbiol.">
        <title>Complete genome sequence of Corynebacterium casei LMG S-19264T (=DSM 44701T), isolated from a smear-ripened cheese.</title>
        <authorList>
            <consortium name="US DOE Joint Genome Institute (JGI-PGF)"/>
            <person name="Walter F."/>
            <person name="Albersmeier A."/>
            <person name="Kalinowski J."/>
            <person name="Ruckert C."/>
        </authorList>
    </citation>
    <scope>NUCLEOTIDE SEQUENCE</scope>
    <source>
        <strain evidence="2">CGMCC 1.3617</strain>
    </source>
</reference>
<evidence type="ECO:0000256" key="1">
    <source>
        <dbReference type="SAM" id="SignalP"/>
    </source>
</evidence>
<dbReference type="AlphaFoldDB" id="A0A917L119"/>
<feature type="chain" id="PRO_5037800913" evidence="1">
    <location>
        <begin position="23"/>
        <end position="113"/>
    </location>
</feature>
<evidence type="ECO:0000313" key="3">
    <source>
        <dbReference type="Proteomes" id="UP000661507"/>
    </source>
</evidence>
<dbReference type="RefSeq" id="WP_188972197.1">
    <property type="nucleotide sequence ID" value="NZ_BMKW01000015.1"/>
</dbReference>
<comment type="caution">
    <text evidence="2">The sequence shown here is derived from an EMBL/GenBank/DDBJ whole genome shotgun (WGS) entry which is preliminary data.</text>
</comment>
<evidence type="ECO:0000313" key="2">
    <source>
        <dbReference type="EMBL" id="GGJ37429.1"/>
    </source>
</evidence>
<accession>A0A917L119</accession>
<dbReference type="EMBL" id="BMKW01000015">
    <property type="protein sequence ID" value="GGJ37429.1"/>
    <property type="molecule type" value="Genomic_DNA"/>
</dbReference>
<organism evidence="2 3">
    <name type="scientific">Neoroseomonas lacus</name>
    <dbReference type="NCBI Taxonomy" id="287609"/>
    <lineage>
        <taxon>Bacteria</taxon>
        <taxon>Pseudomonadati</taxon>
        <taxon>Pseudomonadota</taxon>
        <taxon>Alphaproteobacteria</taxon>
        <taxon>Acetobacterales</taxon>
        <taxon>Acetobacteraceae</taxon>
        <taxon>Neoroseomonas</taxon>
    </lineage>
</organism>
<feature type="signal peptide" evidence="1">
    <location>
        <begin position="1"/>
        <end position="22"/>
    </location>
</feature>
<proteinExistence type="predicted"/>
<reference evidence="2" key="2">
    <citation type="submission" date="2020-09" db="EMBL/GenBank/DDBJ databases">
        <authorList>
            <person name="Sun Q."/>
            <person name="Zhou Y."/>
        </authorList>
    </citation>
    <scope>NUCLEOTIDE SEQUENCE</scope>
    <source>
        <strain evidence="2">CGMCC 1.3617</strain>
    </source>
</reference>
<keyword evidence="3" id="KW-1185">Reference proteome</keyword>
<sequence>MFRRALLTCAFLAAAPVLPAFAQGCDTTFALANRSGRQVNEIYFSSSRNNNWGNDRLGQNVLPNGASRQYRPNPGGSYDFRIVFDNGQAVERRGVDLCAVSTVTVTARGISAE</sequence>
<dbReference type="Proteomes" id="UP000661507">
    <property type="component" value="Unassembled WGS sequence"/>
</dbReference>
<keyword evidence="1" id="KW-0732">Signal</keyword>
<protein>
    <submittedName>
        <fullName evidence="2">Uncharacterized protein</fullName>
    </submittedName>
</protein>
<name>A0A917L119_9PROT</name>
<dbReference type="PROSITE" id="PS51257">
    <property type="entry name" value="PROKAR_LIPOPROTEIN"/>
    <property type="match status" value="1"/>
</dbReference>